<reference evidence="2 3" key="1">
    <citation type="journal article" date="2015" name="Genome Announc.">
        <title>Expanding the biotechnology potential of lactobacilli through comparative genomics of 213 strains and associated genera.</title>
        <authorList>
            <person name="Sun Z."/>
            <person name="Harris H.M."/>
            <person name="McCann A."/>
            <person name="Guo C."/>
            <person name="Argimon S."/>
            <person name="Zhang W."/>
            <person name="Yang X."/>
            <person name="Jeffery I.B."/>
            <person name="Cooney J.C."/>
            <person name="Kagawa T.F."/>
            <person name="Liu W."/>
            <person name="Song Y."/>
            <person name="Salvetti E."/>
            <person name="Wrobel A."/>
            <person name="Rasinkangas P."/>
            <person name="Parkhill J."/>
            <person name="Rea M.C."/>
            <person name="O'Sullivan O."/>
            <person name="Ritari J."/>
            <person name="Douillard F.P."/>
            <person name="Paul Ross R."/>
            <person name="Yang R."/>
            <person name="Briner A.E."/>
            <person name="Felis G.E."/>
            <person name="de Vos W.M."/>
            <person name="Barrangou R."/>
            <person name="Klaenhammer T.R."/>
            <person name="Caufield P.W."/>
            <person name="Cui Y."/>
            <person name="Zhang H."/>
            <person name="O'Toole P.W."/>
        </authorList>
    </citation>
    <scope>NUCLEOTIDE SEQUENCE [LARGE SCALE GENOMIC DNA]</scope>
    <source>
        <strain evidence="2 3">DSM 22696</strain>
    </source>
</reference>
<dbReference type="Pfam" id="PF22752">
    <property type="entry name" value="DUF488-N3i"/>
    <property type="match status" value="1"/>
</dbReference>
<gene>
    <name evidence="2" type="ORF">IV55_GL000916</name>
    <name evidence="1" type="ORF">LSI01_01100</name>
</gene>
<evidence type="ECO:0000313" key="1">
    <source>
        <dbReference type="EMBL" id="GEK27799.1"/>
    </source>
</evidence>
<accession>A0A0R2L5M3</accession>
<dbReference type="AlphaFoldDB" id="A0A0R2L5M3"/>
<keyword evidence="3" id="KW-1185">Reference proteome</keyword>
<protein>
    <recommendedName>
        <fullName evidence="5">Uroporphyrin-III C-methyltransferase</fullName>
    </recommendedName>
</protein>
<evidence type="ECO:0000313" key="3">
    <source>
        <dbReference type="Proteomes" id="UP000051139"/>
    </source>
</evidence>
<reference evidence="1 4" key="2">
    <citation type="submission" date="2019-07" db="EMBL/GenBank/DDBJ databases">
        <title>Whole genome shotgun sequence of Lactobacillus siliginis NBRC 101315.</title>
        <authorList>
            <person name="Hosoyama A."/>
            <person name="Uohara A."/>
            <person name="Ohji S."/>
            <person name="Ichikawa N."/>
        </authorList>
    </citation>
    <scope>NUCLEOTIDE SEQUENCE [LARGE SCALE GENOMIC DNA]</scope>
    <source>
        <strain evidence="1 4">NBRC 101315</strain>
    </source>
</reference>
<dbReference type="EMBL" id="JQCB01000002">
    <property type="protein sequence ID" value="KRN97038.1"/>
    <property type="molecule type" value="Genomic_DNA"/>
</dbReference>
<sequence length="120" mass="13693">MLKIKRIYEAPAADDGQRIFVDRLWARGISKEKAVLTEWTKEIAPTTELRKWFGHDANEFSEFEAKYIAELNANPETPAFVADIKQRLADGDVTLLFGAKDEAHNNAVVLRAYLKERLTN</sequence>
<evidence type="ECO:0008006" key="5">
    <source>
        <dbReference type="Google" id="ProtNLM"/>
    </source>
</evidence>
<dbReference type="Proteomes" id="UP000321429">
    <property type="component" value="Unassembled WGS sequence"/>
</dbReference>
<dbReference type="PANTHER" id="PTHR36849">
    <property type="entry name" value="CYTOPLASMIC PROTEIN-RELATED"/>
    <property type="match status" value="1"/>
</dbReference>
<dbReference type="InterPro" id="IPR052552">
    <property type="entry name" value="YeaO-like"/>
</dbReference>
<dbReference type="STRING" id="348151.IV55_GL000916"/>
<dbReference type="RefSeq" id="WP_057809010.1">
    <property type="nucleotide sequence ID" value="NZ_BJUD01000001.1"/>
</dbReference>
<dbReference type="PANTHER" id="PTHR36849:SF1">
    <property type="entry name" value="CYTOPLASMIC PROTEIN"/>
    <property type="match status" value="1"/>
</dbReference>
<comment type="caution">
    <text evidence="2">The sequence shown here is derived from an EMBL/GenBank/DDBJ whole genome shotgun (WGS) entry which is preliminary data.</text>
</comment>
<dbReference type="PATRIC" id="fig|348151.3.peg.941"/>
<evidence type="ECO:0000313" key="2">
    <source>
        <dbReference type="EMBL" id="KRN97038.1"/>
    </source>
</evidence>
<dbReference type="EMBL" id="BJUD01000001">
    <property type="protein sequence ID" value="GEK27799.1"/>
    <property type="molecule type" value="Genomic_DNA"/>
</dbReference>
<dbReference type="Proteomes" id="UP000051139">
    <property type="component" value="Unassembled WGS sequence"/>
</dbReference>
<proteinExistence type="predicted"/>
<name>A0A0R2L5M3_9LACO</name>
<organism evidence="2 3">
    <name type="scientific">Furfurilactobacillus siliginis</name>
    <dbReference type="NCBI Taxonomy" id="348151"/>
    <lineage>
        <taxon>Bacteria</taxon>
        <taxon>Bacillati</taxon>
        <taxon>Bacillota</taxon>
        <taxon>Bacilli</taxon>
        <taxon>Lactobacillales</taxon>
        <taxon>Lactobacillaceae</taxon>
        <taxon>Furfurilactobacillus</taxon>
    </lineage>
</organism>
<dbReference type="OrthoDB" id="9790745at2"/>
<evidence type="ECO:0000313" key="4">
    <source>
        <dbReference type="Proteomes" id="UP000321429"/>
    </source>
</evidence>